<evidence type="ECO:0000313" key="1">
    <source>
        <dbReference type="EMBL" id="AKB50243.1"/>
    </source>
</evidence>
<gene>
    <name evidence="1" type="ORF">MSBRW_0990</name>
</gene>
<dbReference type="EMBL" id="CP009526">
    <property type="protein sequence ID" value="AKB50243.1"/>
    <property type="molecule type" value="Genomic_DNA"/>
</dbReference>
<proteinExistence type="predicted"/>
<dbReference type="KEGG" id="mbw:MSBRW_0990"/>
<organism evidence="1 2">
    <name type="scientific">Methanosarcina barkeri str. Wiesmoor</name>
    <dbReference type="NCBI Taxonomy" id="1434109"/>
    <lineage>
        <taxon>Archaea</taxon>
        <taxon>Methanobacteriati</taxon>
        <taxon>Methanobacteriota</taxon>
        <taxon>Stenosarchaea group</taxon>
        <taxon>Methanomicrobia</taxon>
        <taxon>Methanosarcinales</taxon>
        <taxon>Methanosarcinaceae</taxon>
        <taxon>Methanosarcina</taxon>
    </lineage>
</organism>
<dbReference type="GO" id="GO:0005886">
    <property type="term" value="C:plasma membrane"/>
    <property type="evidence" value="ECO:0007669"/>
    <property type="project" value="TreeGrafter"/>
</dbReference>
<dbReference type="PATRIC" id="fig|1434109.4.peg.1223"/>
<dbReference type="PANTHER" id="PTHR45702">
    <property type="entry name" value="ADAM10/ADAM17 METALLOPEPTIDASE FAMILY MEMBER"/>
    <property type="match status" value="1"/>
</dbReference>
<accession>A0A0E3QK85</accession>
<dbReference type="HOGENOM" id="CLU_128579_0_0_2"/>
<dbReference type="Proteomes" id="UP000033038">
    <property type="component" value="Chromosome"/>
</dbReference>
<reference evidence="1 2" key="1">
    <citation type="submission" date="2014-07" db="EMBL/GenBank/DDBJ databases">
        <title>Methanogenic archaea and the global carbon cycle.</title>
        <authorList>
            <person name="Henriksen J.R."/>
            <person name="Luke J."/>
            <person name="Reinhart S."/>
            <person name="Benedict M.N."/>
            <person name="Youngblut N.D."/>
            <person name="Metcalf M.E."/>
            <person name="Whitaker R.J."/>
            <person name="Metcalf W.W."/>
        </authorList>
    </citation>
    <scope>NUCLEOTIDE SEQUENCE [LARGE SCALE GENOMIC DNA]</scope>
    <source>
        <strain evidence="1 2">Wiesmoor</strain>
    </source>
</reference>
<dbReference type="AlphaFoldDB" id="A0A0E3QK85"/>
<dbReference type="PANTHER" id="PTHR45702:SF2">
    <property type="entry name" value="KUZBANIAN, ISOFORM A"/>
    <property type="match status" value="1"/>
</dbReference>
<evidence type="ECO:0000313" key="2">
    <source>
        <dbReference type="Proteomes" id="UP000033038"/>
    </source>
</evidence>
<sequence>MNKIFGVSAIFATFLIVTVVVVLAVSTTTEDDKSDIINNIAFDKKLLDFNDTLDNFETVTTNPTAFLDDAADGQVTLRLLGQNFDLKLQKIHIVSDNATITAADGSISDAPKSYSYTGTVVGEANSSVVLTAGDGVLIGEINVDNKSYYIDQTAKKYNNKVVHIVYSSDEIKTGNILAYCTVFPVIYFVPQVRKS</sequence>
<dbReference type="GO" id="GO:0007219">
    <property type="term" value="P:Notch signaling pathway"/>
    <property type="evidence" value="ECO:0007669"/>
    <property type="project" value="TreeGrafter"/>
</dbReference>
<protein>
    <submittedName>
        <fullName evidence="1">Uncharacterized protein</fullName>
    </submittedName>
</protein>
<dbReference type="RefSeq" id="WP_011305054.1">
    <property type="nucleotide sequence ID" value="NZ_CP009526.1"/>
</dbReference>
<dbReference type="GO" id="GO:0006509">
    <property type="term" value="P:membrane protein ectodomain proteolysis"/>
    <property type="evidence" value="ECO:0007669"/>
    <property type="project" value="TreeGrafter"/>
</dbReference>
<dbReference type="GO" id="GO:0004222">
    <property type="term" value="F:metalloendopeptidase activity"/>
    <property type="evidence" value="ECO:0007669"/>
    <property type="project" value="TreeGrafter"/>
</dbReference>
<name>A0A0E3QK85_METBA</name>
<dbReference type="GeneID" id="24822430"/>
<dbReference type="InterPro" id="IPR051489">
    <property type="entry name" value="ADAM_Metalloproteinase"/>
</dbReference>